<organism evidence="2 3">
    <name type="scientific">Pannus brasiliensis CCIBt3594</name>
    <dbReference type="NCBI Taxonomy" id="1427578"/>
    <lineage>
        <taxon>Bacteria</taxon>
        <taxon>Bacillati</taxon>
        <taxon>Cyanobacteriota</taxon>
        <taxon>Cyanophyceae</taxon>
        <taxon>Oscillatoriophycideae</taxon>
        <taxon>Chroococcales</taxon>
        <taxon>Microcystaceae</taxon>
        <taxon>Pannus</taxon>
    </lineage>
</organism>
<reference evidence="2 3" key="1">
    <citation type="submission" date="2024-01" db="EMBL/GenBank/DDBJ databases">
        <title>Genomic insights into the taxonomy and metabolism of the cyanobacterium Pannus brasiliensis CCIBt3594.</title>
        <authorList>
            <person name="Machado M."/>
            <person name="Botero N.B."/>
            <person name="Andreote A.P.D."/>
            <person name="Feitosa A.M.T."/>
            <person name="Popin R."/>
            <person name="Sivonen K."/>
            <person name="Fiore M.F."/>
        </authorList>
    </citation>
    <scope>NUCLEOTIDE SEQUENCE [LARGE SCALE GENOMIC DNA]</scope>
    <source>
        <strain evidence="2 3">CCIBt3594</strain>
    </source>
</reference>
<sequence>MSEISIEDIKTLTEQSGNTCVSIYMPMMWTGLESNQNPVRYKNLVREMEKQLRDYGLPAGEIEDFLDRAESIDVEDEEFWQKQSQGFALFLSTDFLQYYRLPLSFDELVVINDRFHLKPLLPLLTNDGDFYILTLGQKQVRFLEATRYSVREVEVEGMPKSLDEALGYDETAKEGQFRIQTGKGGTSNPYPQPGSFHGQGSPDRDQHHRTLLQFFYAVDSALHERLHDKHAPLILVGVEYLLPLYREANTYPYLVEEGIAESAKVLTSEELHEQALPMIEPYLTRSREEAIERYRELSATEQTSTDLEETIAAAYYGRVDSVFVPIDRQEWGYFKASDNEIEQHETPELGDEDLLDTVAIQTLLHGGTVYAVEPDRVPDTAPVAAIFRY</sequence>
<dbReference type="Proteomes" id="UP001328733">
    <property type="component" value="Unassembled WGS sequence"/>
</dbReference>
<dbReference type="EMBL" id="JBAFSM010000059">
    <property type="protein sequence ID" value="MEG3439769.1"/>
    <property type="molecule type" value="Genomic_DNA"/>
</dbReference>
<dbReference type="AlphaFoldDB" id="A0AAW9R1I6"/>
<comment type="caution">
    <text evidence="2">The sequence shown here is derived from an EMBL/GenBank/DDBJ whole genome shotgun (WGS) entry which is preliminary data.</text>
</comment>
<gene>
    <name evidence="2" type="ORF">V0288_21760</name>
</gene>
<feature type="region of interest" description="Disordered" evidence="1">
    <location>
        <begin position="179"/>
        <end position="204"/>
    </location>
</feature>
<protein>
    <submittedName>
        <fullName evidence="2">Uncharacterized protein</fullName>
    </submittedName>
</protein>
<dbReference type="Pfam" id="PF18845">
    <property type="entry name" value="baeRF_family3"/>
    <property type="match status" value="1"/>
</dbReference>
<proteinExistence type="predicted"/>
<keyword evidence="3" id="KW-1185">Reference proteome</keyword>
<dbReference type="InterPro" id="IPR041289">
    <property type="entry name" value="Bact_RF_family3"/>
</dbReference>
<evidence type="ECO:0000313" key="2">
    <source>
        <dbReference type="EMBL" id="MEG3439769.1"/>
    </source>
</evidence>
<evidence type="ECO:0000313" key="3">
    <source>
        <dbReference type="Proteomes" id="UP001328733"/>
    </source>
</evidence>
<evidence type="ECO:0000256" key="1">
    <source>
        <dbReference type="SAM" id="MobiDB-lite"/>
    </source>
</evidence>
<name>A0AAW9R1I6_9CHRO</name>
<accession>A0AAW9R1I6</accession>